<dbReference type="Gene3D" id="3.90.1410.10">
    <property type="entry name" value="set domain protein methyltransferase, domain 1"/>
    <property type="match status" value="1"/>
</dbReference>
<evidence type="ECO:0000313" key="2">
    <source>
        <dbReference type="Proteomes" id="UP000541444"/>
    </source>
</evidence>
<accession>A0A7J7LSE7</accession>
<dbReference type="EMBL" id="JACGCM010002063">
    <property type="protein sequence ID" value="KAF6145470.1"/>
    <property type="molecule type" value="Genomic_DNA"/>
</dbReference>
<organism evidence="1 2">
    <name type="scientific">Kingdonia uniflora</name>
    <dbReference type="NCBI Taxonomy" id="39325"/>
    <lineage>
        <taxon>Eukaryota</taxon>
        <taxon>Viridiplantae</taxon>
        <taxon>Streptophyta</taxon>
        <taxon>Embryophyta</taxon>
        <taxon>Tracheophyta</taxon>
        <taxon>Spermatophyta</taxon>
        <taxon>Magnoliopsida</taxon>
        <taxon>Ranunculales</taxon>
        <taxon>Circaeasteraceae</taxon>
        <taxon>Kingdonia</taxon>
    </lineage>
</organism>
<proteinExistence type="predicted"/>
<gene>
    <name evidence="1" type="ORF">GIB67_032593</name>
</gene>
<dbReference type="PANTHER" id="PTHR13271">
    <property type="entry name" value="UNCHARACTERIZED PUTATIVE METHYLTRANSFERASE"/>
    <property type="match status" value="1"/>
</dbReference>
<protein>
    <recommendedName>
        <fullName evidence="3">SET domain-containing protein</fullName>
    </recommendedName>
</protein>
<sequence length="207" mass="23396">MGGKNFKTCKSRLVPHSIPTSITETSSYGNLRLAKPIHNLGLNFGIEALIALEGTLLFEEIVQAKEHLREQYDLLCPALCCSHPDVFQPELYTWECFLWACELWYSNSLKIILTDGKLKTCLVPIAGLFNHSLCPHITKYGRMDPATKSLKFSLSRQCREGEQCFLSYGNFSSSHLITFYGFLPKGNNLYDTIQLGTSLIYLHLSHV</sequence>
<dbReference type="GO" id="GO:0016279">
    <property type="term" value="F:protein-lysine N-methyltransferase activity"/>
    <property type="evidence" value="ECO:0007669"/>
    <property type="project" value="TreeGrafter"/>
</dbReference>
<dbReference type="SUPFAM" id="SSF82199">
    <property type="entry name" value="SET domain"/>
    <property type="match status" value="1"/>
</dbReference>
<dbReference type="PANTHER" id="PTHR13271:SF103">
    <property type="entry name" value="N-METHYLTRANSFERASE DOMAIN AND SET DOMAIN CONTAINING PROTEIN-RELATED"/>
    <property type="match status" value="1"/>
</dbReference>
<dbReference type="InterPro" id="IPR050600">
    <property type="entry name" value="SETD3_SETD6_MTase"/>
</dbReference>
<evidence type="ECO:0008006" key="3">
    <source>
        <dbReference type="Google" id="ProtNLM"/>
    </source>
</evidence>
<dbReference type="CDD" id="cd10527">
    <property type="entry name" value="SET_LSMT"/>
    <property type="match status" value="1"/>
</dbReference>
<name>A0A7J7LSE7_9MAGN</name>
<dbReference type="OrthoDB" id="341421at2759"/>
<dbReference type="InterPro" id="IPR046341">
    <property type="entry name" value="SET_dom_sf"/>
</dbReference>
<dbReference type="Proteomes" id="UP000541444">
    <property type="component" value="Unassembled WGS sequence"/>
</dbReference>
<reference evidence="1 2" key="1">
    <citation type="journal article" date="2020" name="IScience">
        <title>Genome Sequencing of the Endangered Kingdonia uniflora (Circaeasteraceae, Ranunculales) Reveals Potential Mechanisms of Evolutionary Specialization.</title>
        <authorList>
            <person name="Sun Y."/>
            <person name="Deng T."/>
            <person name="Zhang A."/>
            <person name="Moore M.J."/>
            <person name="Landis J.B."/>
            <person name="Lin N."/>
            <person name="Zhang H."/>
            <person name="Zhang X."/>
            <person name="Huang J."/>
            <person name="Zhang X."/>
            <person name="Sun H."/>
            <person name="Wang H."/>
        </authorList>
    </citation>
    <scope>NUCLEOTIDE SEQUENCE [LARGE SCALE GENOMIC DNA]</scope>
    <source>
        <strain evidence="1">TB1705</strain>
        <tissue evidence="1">Leaf</tissue>
    </source>
</reference>
<keyword evidence="2" id="KW-1185">Reference proteome</keyword>
<comment type="caution">
    <text evidence="1">The sequence shown here is derived from an EMBL/GenBank/DDBJ whole genome shotgun (WGS) entry which is preliminary data.</text>
</comment>
<dbReference type="AlphaFoldDB" id="A0A7J7LSE7"/>
<evidence type="ECO:0000313" key="1">
    <source>
        <dbReference type="EMBL" id="KAF6145470.1"/>
    </source>
</evidence>